<keyword evidence="2" id="KW-1185">Reference proteome</keyword>
<dbReference type="PROSITE" id="PS51257">
    <property type="entry name" value="PROKAR_LIPOPROTEIN"/>
    <property type="match status" value="1"/>
</dbReference>
<gene>
    <name evidence="1" type="ORF">NW77_138</name>
</gene>
<protein>
    <recommendedName>
        <fullName evidence="3">Lipoprotein</fullName>
    </recommendedName>
</protein>
<dbReference type="Pfam" id="PF23964">
    <property type="entry name" value="DUF7292"/>
    <property type="match status" value="1"/>
</dbReference>
<sequence>MKRIIIATLALAMSGCALQAPTPNEVYTEAKASEQMESFIKAHAALSNTTPGPMETRCALMEKLDESETNEYACATLIKQQNVVLEADCSIDAGCEATGYKVWDATQGKFVEPNPALAEVAP</sequence>
<evidence type="ECO:0008006" key="3">
    <source>
        <dbReference type="Google" id="ProtNLM"/>
    </source>
</evidence>
<dbReference type="GeneID" id="24623265"/>
<dbReference type="EMBL" id="KP037007">
    <property type="protein sequence ID" value="AIX13146.1"/>
    <property type="molecule type" value="Genomic_DNA"/>
</dbReference>
<name>A0A0A0YVN2_9CAUD</name>
<evidence type="ECO:0000313" key="2">
    <source>
        <dbReference type="Proteomes" id="UP000030322"/>
    </source>
</evidence>
<accession>A0A0A0YVN2</accession>
<dbReference type="Proteomes" id="UP000030322">
    <property type="component" value="Segment"/>
</dbReference>
<dbReference type="RefSeq" id="YP_009147650.1">
    <property type="nucleotide sequence ID" value="NC_027340.1"/>
</dbReference>
<dbReference type="InterPro" id="IPR055716">
    <property type="entry name" value="DUF7292"/>
</dbReference>
<dbReference type="KEGG" id="vg:24623265"/>
<dbReference type="OrthoDB" id="15485at10239"/>
<proteinExistence type="predicted"/>
<organism evidence="1 2">
    <name type="scientific">Erwinia phage phiEa2809</name>
    <dbReference type="NCBI Taxonomy" id="1564096"/>
    <lineage>
        <taxon>Viruses</taxon>
        <taxon>Duplodnaviria</taxon>
        <taxon>Heunggongvirae</taxon>
        <taxon>Uroviricota</taxon>
        <taxon>Caudoviricetes</taxon>
        <taxon>Pantevenvirales</taxon>
        <taxon>Ackermannviridae</taxon>
        <taxon>Nezavisimistyvirus</taxon>
        <taxon>Nezavisimistyvirus Ea2809</taxon>
    </lineage>
</organism>
<reference evidence="1 2" key="1">
    <citation type="submission" date="2014-10" db="EMBL/GenBank/DDBJ databases">
        <title>Characterization of a new ViI-like Erwinia amylovora bacteriophage.</title>
        <authorList>
            <person name="Lagonenko A.L."/>
            <person name="Valentovich L.N."/>
        </authorList>
    </citation>
    <scope>NUCLEOTIDE SEQUENCE [LARGE SCALE GENOMIC DNA]</scope>
</reference>
<evidence type="ECO:0000313" key="1">
    <source>
        <dbReference type="EMBL" id="AIX13146.1"/>
    </source>
</evidence>